<evidence type="ECO:0000313" key="2">
    <source>
        <dbReference type="Proteomes" id="UP000754883"/>
    </source>
</evidence>
<evidence type="ECO:0000313" key="1">
    <source>
        <dbReference type="EMBL" id="CAG9974355.1"/>
    </source>
</evidence>
<dbReference type="EMBL" id="CABFNO020001247">
    <property type="protein sequence ID" value="CAG9974355.1"/>
    <property type="molecule type" value="Genomic_DNA"/>
</dbReference>
<protein>
    <submittedName>
        <fullName evidence="1">Uncharacterized protein</fullName>
    </submittedName>
</protein>
<gene>
    <name evidence="1" type="ORF">CBYS24578_00011785</name>
</gene>
<proteinExistence type="predicted"/>
<reference evidence="1" key="1">
    <citation type="submission" date="2021-10" db="EMBL/GenBank/DDBJ databases">
        <authorList>
            <person name="Piombo E."/>
        </authorList>
    </citation>
    <scope>NUCLEOTIDE SEQUENCE</scope>
</reference>
<accession>A0A9N9U353</accession>
<keyword evidence="2" id="KW-1185">Reference proteome</keyword>
<organism evidence="1 2">
    <name type="scientific">Clonostachys byssicola</name>
    <dbReference type="NCBI Taxonomy" id="160290"/>
    <lineage>
        <taxon>Eukaryota</taxon>
        <taxon>Fungi</taxon>
        <taxon>Dikarya</taxon>
        <taxon>Ascomycota</taxon>
        <taxon>Pezizomycotina</taxon>
        <taxon>Sordariomycetes</taxon>
        <taxon>Hypocreomycetidae</taxon>
        <taxon>Hypocreales</taxon>
        <taxon>Bionectriaceae</taxon>
        <taxon>Clonostachys</taxon>
    </lineage>
</organism>
<comment type="caution">
    <text evidence="1">The sequence shown here is derived from an EMBL/GenBank/DDBJ whole genome shotgun (WGS) entry which is preliminary data.</text>
</comment>
<sequence length="150" mass="16757">MLSIIRARSWYLGAATAGPALTPRCRCLLKQDALIHPLSTLRDVQSRVLFKETARLQANHHGLARHDGIVFRSRVMRQADRVPQHNILVVHLVTPLCPSSDISLVYSVIFHSYVVWERLVGVITCGIEFSIAVGRDPVRVKSELSPLAMP</sequence>
<name>A0A9N9U353_9HYPO</name>
<dbReference type="AlphaFoldDB" id="A0A9N9U353"/>
<dbReference type="Proteomes" id="UP000754883">
    <property type="component" value="Unassembled WGS sequence"/>
</dbReference>